<dbReference type="SMART" id="SM00409">
    <property type="entry name" value="IG"/>
    <property type="match status" value="1"/>
</dbReference>
<name>A0A1W0A023_9STRA</name>
<dbReference type="AlphaFoldDB" id="A0A1W0A023"/>
<dbReference type="SUPFAM" id="SSF48726">
    <property type="entry name" value="Immunoglobulin"/>
    <property type="match status" value="1"/>
</dbReference>
<dbReference type="CDD" id="cd00096">
    <property type="entry name" value="Ig"/>
    <property type="match status" value="1"/>
</dbReference>
<gene>
    <name evidence="2" type="ORF">THRCLA_04329</name>
</gene>
<dbReference type="EMBL" id="JNBS01000924">
    <property type="protein sequence ID" value="OQS03370.1"/>
    <property type="molecule type" value="Genomic_DNA"/>
</dbReference>
<organism evidence="2 3">
    <name type="scientific">Thraustotheca clavata</name>
    <dbReference type="NCBI Taxonomy" id="74557"/>
    <lineage>
        <taxon>Eukaryota</taxon>
        <taxon>Sar</taxon>
        <taxon>Stramenopiles</taxon>
        <taxon>Oomycota</taxon>
        <taxon>Saprolegniomycetes</taxon>
        <taxon>Saprolegniales</taxon>
        <taxon>Achlyaceae</taxon>
        <taxon>Thraustotheca</taxon>
    </lineage>
</organism>
<proteinExistence type="predicted"/>
<dbReference type="PROSITE" id="PS50835">
    <property type="entry name" value="IG_LIKE"/>
    <property type="match status" value="1"/>
</dbReference>
<evidence type="ECO:0000313" key="3">
    <source>
        <dbReference type="Proteomes" id="UP000243217"/>
    </source>
</evidence>
<comment type="caution">
    <text evidence="2">The sequence shown here is derived from an EMBL/GenBank/DDBJ whole genome shotgun (WGS) entry which is preliminary data.</text>
</comment>
<keyword evidence="3" id="KW-1185">Reference proteome</keyword>
<dbReference type="Proteomes" id="UP000243217">
    <property type="component" value="Unassembled WGS sequence"/>
</dbReference>
<dbReference type="InterPro" id="IPR007110">
    <property type="entry name" value="Ig-like_dom"/>
</dbReference>
<accession>A0A1W0A023</accession>
<dbReference type="InterPro" id="IPR036179">
    <property type="entry name" value="Ig-like_dom_sf"/>
</dbReference>
<protein>
    <recommendedName>
        <fullName evidence="1">Ig-like domain-containing protein</fullName>
    </recommendedName>
</protein>
<feature type="domain" description="Ig-like" evidence="1">
    <location>
        <begin position="195"/>
        <end position="276"/>
    </location>
</feature>
<dbReference type="STRING" id="74557.A0A1W0A023"/>
<dbReference type="InterPro" id="IPR003599">
    <property type="entry name" value="Ig_sub"/>
</dbReference>
<sequence length="832" mass="94897">MLYKILQDLAWRGAAIRAKWERDQARLKEKERDVISETRMDLVQKMYEEYPERVKGIDRQKRTVLHGAVIGNWTIEAIAWLIEKFPDATGIKDCDGFTPITYGVLYGRCDEIILQMAIPVAKTAYDEAKKMYDINNFEGCKRIFNKTTQDVLSGVPNFDHCHIHAALELDTKSACDEIFEYWSDFISKWGYFDPPHLIEDLVPKKRVILGSHASLTIVAKGEPLSYQWYCDGDILNGCTQATLDITQRAQVEDEGEYYCRVTNWRGSVNSTTTTIFVIDDTIVVDPSTRYYYPKEKLLPNESLFTVKAATGAVLMCDGIQLLIPPNSFQVLDLFDCNLAETTGMDIVMLIDSQPYDNIHLPKLSPIDEWFISPLVSLKPTKLDPFLTPWTCRIPHSSMTFMTLDRTGLEIAVLQITPIDMGGNFAYSDVPMYQCRVSDTFIDIDLLELGTFVVIQRRCSHDDAITKQRMLITLAMQKDLEIKLNSTIDIYAWICPTRLDCVDKITSILASETNLTLLTTLAIEVTGQMELSMRLNRDVVNEQLKIGCMKSLGVIRLQVSPKLFQQNYNSIVAELEIALHRECQATSRVRLGEHNKYSVQISWSSQAQQHPSYVIVELAPFSKTFWDRYKDIWWFERLYQVAHKEITGGNSATIYTDVHAAAIRVAIFNQDHTTTYSDPVLLIPETLHDNEEEIEVKSNGLVSRHISTQLHSDHSYVIALISLVYTNSRVFTELFGVSPENVILLLDLNKAKIRSCHYATALLLAGLINLDKMATNVPFHKPVCVFFTKLFGLLERYIPALDISYDNETTRTLVQRLHCTLRDLFVAVREFGN</sequence>
<evidence type="ECO:0000313" key="2">
    <source>
        <dbReference type="EMBL" id="OQS03370.1"/>
    </source>
</evidence>
<dbReference type="InterPro" id="IPR013783">
    <property type="entry name" value="Ig-like_fold"/>
</dbReference>
<reference evidence="2 3" key="1">
    <citation type="journal article" date="2014" name="Genome Biol. Evol.">
        <title>The secreted proteins of Achlya hypogyna and Thraustotheca clavata identify the ancestral oomycete secretome and reveal gene acquisitions by horizontal gene transfer.</title>
        <authorList>
            <person name="Misner I."/>
            <person name="Blouin N."/>
            <person name="Leonard G."/>
            <person name="Richards T.A."/>
            <person name="Lane C.E."/>
        </authorList>
    </citation>
    <scope>NUCLEOTIDE SEQUENCE [LARGE SCALE GENOMIC DNA]</scope>
    <source>
        <strain evidence="2 3">ATCC 34112</strain>
    </source>
</reference>
<dbReference type="OrthoDB" id="77534at2759"/>
<evidence type="ECO:0000259" key="1">
    <source>
        <dbReference type="PROSITE" id="PS50835"/>
    </source>
</evidence>
<dbReference type="Gene3D" id="2.60.40.10">
    <property type="entry name" value="Immunoglobulins"/>
    <property type="match status" value="1"/>
</dbReference>